<evidence type="ECO:0000256" key="6">
    <source>
        <dbReference type="SAM" id="Phobius"/>
    </source>
</evidence>
<comment type="subcellular location">
    <subcellularLocation>
        <location evidence="1">Cell membrane</location>
        <topology evidence="1">Multi-pass membrane protein</topology>
    </subcellularLocation>
</comment>
<keyword evidence="4 6" id="KW-1133">Transmembrane helix</keyword>
<organism evidence="7 8">
    <name type="scientific">Microcella humidisoli</name>
    <dbReference type="NCBI Taxonomy" id="2963406"/>
    <lineage>
        <taxon>Bacteria</taxon>
        <taxon>Bacillati</taxon>
        <taxon>Actinomycetota</taxon>
        <taxon>Actinomycetes</taxon>
        <taxon>Micrococcales</taxon>
        <taxon>Microbacteriaceae</taxon>
        <taxon>Microcella</taxon>
    </lineage>
</organism>
<evidence type="ECO:0000256" key="1">
    <source>
        <dbReference type="ARBA" id="ARBA00004651"/>
    </source>
</evidence>
<evidence type="ECO:0000256" key="4">
    <source>
        <dbReference type="ARBA" id="ARBA00022989"/>
    </source>
</evidence>
<feature type="transmembrane region" description="Helical" evidence="6">
    <location>
        <begin position="250"/>
        <end position="272"/>
    </location>
</feature>
<name>A0ABY5FYM3_9MICO</name>
<dbReference type="Proteomes" id="UP001060039">
    <property type="component" value="Chromosome"/>
</dbReference>
<proteinExistence type="predicted"/>
<dbReference type="InterPro" id="IPR019108">
    <property type="entry name" value="Caa3_assmbl_CtaG-rel"/>
</dbReference>
<protein>
    <submittedName>
        <fullName evidence="7">Cytochrome c oxidase assembly protein</fullName>
    </submittedName>
</protein>
<evidence type="ECO:0000256" key="5">
    <source>
        <dbReference type="ARBA" id="ARBA00023136"/>
    </source>
</evidence>
<accession>A0ABY5FYM3</accession>
<keyword evidence="5 6" id="KW-0472">Membrane</keyword>
<gene>
    <name evidence="7" type="ORF">NNL39_03765</name>
</gene>
<dbReference type="EMBL" id="CP101497">
    <property type="protein sequence ID" value="UTT63232.1"/>
    <property type="molecule type" value="Genomic_DNA"/>
</dbReference>
<feature type="transmembrane region" description="Helical" evidence="6">
    <location>
        <begin position="81"/>
        <end position="103"/>
    </location>
</feature>
<dbReference type="RefSeq" id="WP_255160364.1">
    <property type="nucleotide sequence ID" value="NZ_CP101497.1"/>
</dbReference>
<feature type="transmembrane region" description="Helical" evidence="6">
    <location>
        <begin position="25"/>
        <end position="47"/>
    </location>
</feature>
<keyword evidence="2" id="KW-1003">Cell membrane</keyword>
<evidence type="ECO:0000313" key="8">
    <source>
        <dbReference type="Proteomes" id="UP001060039"/>
    </source>
</evidence>
<feature type="transmembrane region" description="Helical" evidence="6">
    <location>
        <begin position="138"/>
        <end position="159"/>
    </location>
</feature>
<feature type="transmembrane region" description="Helical" evidence="6">
    <location>
        <begin position="54"/>
        <end position="75"/>
    </location>
</feature>
<reference evidence="7" key="1">
    <citation type="submission" date="2022-07" db="EMBL/GenBank/DDBJ databases">
        <title>Taxonomic analysis of Microcella humidisoli nov. sp., isolated from riverside soil.</title>
        <authorList>
            <person name="Molina K.M."/>
            <person name="Kim S.B."/>
        </authorList>
    </citation>
    <scope>NUCLEOTIDE SEQUENCE</scope>
    <source>
        <strain evidence="7">MMS21-STM10</strain>
    </source>
</reference>
<feature type="transmembrane region" description="Helical" evidence="6">
    <location>
        <begin position="165"/>
        <end position="188"/>
    </location>
</feature>
<sequence length="323" mass="34484">MMLVTTPLAPPGLDEFLGLSTTSSFALPIAALTASVVYIIGAISMWVRGRRWSVARTVSFVLGCAVIAATTGSGLEDYSQVMLSVFMFEQLTLMMLVPPLLVLGSPGRLLLRSLPHRGAGKVVLVSFLSVLRSRPARWAMHPVLSVAVFLLLFYGLYLGELVDPILALPAGHVSLEVGFLVAGIVFTLPILSDDPLPIRMSYPARALDLAAEVALHAFFGVFLMVSPTLVTDAFASPPPSLGIDPLVDQGVAGGLAWSYGEGPTVLILLYILHRWFRDDTDKAAAADARADRHGDVDLDAYNEYLARLRSRGGSDSRPAGGPG</sequence>
<evidence type="ECO:0000313" key="7">
    <source>
        <dbReference type="EMBL" id="UTT63232.1"/>
    </source>
</evidence>
<evidence type="ECO:0000256" key="2">
    <source>
        <dbReference type="ARBA" id="ARBA00022475"/>
    </source>
</evidence>
<keyword evidence="8" id="KW-1185">Reference proteome</keyword>
<evidence type="ECO:0000256" key="3">
    <source>
        <dbReference type="ARBA" id="ARBA00022692"/>
    </source>
</evidence>
<keyword evidence="3 6" id="KW-0812">Transmembrane</keyword>
<dbReference type="Pfam" id="PF09678">
    <property type="entry name" value="Caa3_CtaG"/>
    <property type="match status" value="1"/>
</dbReference>
<feature type="transmembrane region" description="Helical" evidence="6">
    <location>
        <begin position="209"/>
        <end position="230"/>
    </location>
</feature>